<keyword evidence="3" id="KW-1185">Reference proteome</keyword>
<evidence type="ECO:0000313" key="2">
    <source>
        <dbReference type="EMBL" id="PQV59067.1"/>
    </source>
</evidence>
<gene>
    <name evidence="2" type="ORF">LX70_00890</name>
</gene>
<dbReference type="RefSeq" id="WP_105513271.1">
    <property type="nucleotide sequence ID" value="NZ_PVEP01000001.1"/>
</dbReference>
<organism evidence="2 3">
    <name type="scientific">Albidovulum denitrificans</name>
    <dbReference type="NCBI Taxonomy" id="404881"/>
    <lineage>
        <taxon>Bacteria</taxon>
        <taxon>Pseudomonadati</taxon>
        <taxon>Pseudomonadota</taxon>
        <taxon>Alphaproteobacteria</taxon>
        <taxon>Rhodobacterales</taxon>
        <taxon>Paracoccaceae</taxon>
        <taxon>Albidovulum</taxon>
    </lineage>
</organism>
<evidence type="ECO:0000313" key="3">
    <source>
        <dbReference type="Proteomes" id="UP000238338"/>
    </source>
</evidence>
<dbReference type="Proteomes" id="UP000238338">
    <property type="component" value="Unassembled WGS sequence"/>
</dbReference>
<protein>
    <recommendedName>
        <fullName evidence="4">Excalibur calcium-binding domain-containing protein</fullName>
    </recommendedName>
</protein>
<name>A0A2S8SDY5_9RHOB</name>
<sequence length="267" mass="27916">MRKFLPVLSLAALAACQPPVPNDTLGGVGFGDYDQYHQQREAQLNAERRAQAQAVQPPANYTSPVQEGAGYATASGAPTAGDLAAAGIGQGQLGQPVGAPLNAMGQAVSPSIPDVAPANPVAPVTGDAIAAAPAQSHTGISDENDFSAVASRETIASDKARMEQNRAQYQQVQPTDLPERTGAASAAVDLVQYALNAPNRKGETIYPRSRIAISSSERNCGRYDTPEAAQQAFLRAGGPQRDSKNLDPDGDGFACYWDPTPFQKAKQ</sequence>
<dbReference type="OrthoDB" id="7951357at2"/>
<reference evidence="2 3" key="1">
    <citation type="submission" date="2018-02" db="EMBL/GenBank/DDBJ databases">
        <title>Genomic Encyclopedia of Archaeal and Bacterial Type Strains, Phase II (KMG-II): from individual species to whole genera.</title>
        <authorList>
            <person name="Goeker M."/>
        </authorList>
    </citation>
    <scope>NUCLEOTIDE SEQUENCE [LARGE SCALE GENOMIC DNA]</scope>
    <source>
        <strain evidence="2 3">DSM 18921</strain>
    </source>
</reference>
<dbReference type="PROSITE" id="PS51257">
    <property type="entry name" value="PROKAR_LIPOPROTEIN"/>
    <property type="match status" value="1"/>
</dbReference>
<dbReference type="AlphaFoldDB" id="A0A2S8SDY5"/>
<evidence type="ECO:0000256" key="1">
    <source>
        <dbReference type="SAM" id="MobiDB-lite"/>
    </source>
</evidence>
<dbReference type="EMBL" id="PVEP01000001">
    <property type="protein sequence ID" value="PQV59067.1"/>
    <property type="molecule type" value="Genomic_DNA"/>
</dbReference>
<comment type="caution">
    <text evidence="2">The sequence shown here is derived from an EMBL/GenBank/DDBJ whole genome shotgun (WGS) entry which is preliminary data.</text>
</comment>
<accession>A0A2S8SDY5</accession>
<evidence type="ECO:0008006" key="4">
    <source>
        <dbReference type="Google" id="ProtNLM"/>
    </source>
</evidence>
<feature type="region of interest" description="Disordered" evidence="1">
    <location>
        <begin position="235"/>
        <end position="267"/>
    </location>
</feature>
<proteinExistence type="predicted"/>